<protein>
    <submittedName>
        <fullName evidence="5">Unannotated protein</fullName>
    </submittedName>
</protein>
<gene>
    <name evidence="5" type="ORF">UFOPK3609_01400</name>
</gene>
<dbReference type="InterPro" id="IPR051312">
    <property type="entry name" value="Diverse_Substr_Oxidored"/>
</dbReference>
<name>A0A6J7HWB3_9ZZZZ</name>
<feature type="domain" description="FAD-binding PCMH-type" evidence="4">
    <location>
        <begin position="1"/>
        <end position="179"/>
    </location>
</feature>
<evidence type="ECO:0000256" key="2">
    <source>
        <dbReference type="ARBA" id="ARBA00022827"/>
    </source>
</evidence>
<dbReference type="PANTHER" id="PTHR42659">
    <property type="entry name" value="XANTHINE DEHYDROGENASE SUBUNIT C-RELATED"/>
    <property type="match status" value="1"/>
</dbReference>
<proteinExistence type="predicted"/>
<dbReference type="EMBL" id="CAFBMQ010000228">
    <property type="protein sequence ID" value="CAB4921250.1"/>
    <property type="molecule type" value="Genomic_DNA"/>
</dbReference>
<organism evidence="5">
    <name type="scientific">freshwater metagenome</name>
    <dbReference type="NCBI Taxonomy" id="449393"/>
    <lineage>
        <taxon>unclassified sequences</taxon>
        <taxon>metagenomes</taxon>
        <taxon>ecological metagenomes</taxon>
    </lineage>
</organism>
<dbReference type="AlphaFoldDB" id="A0A6J7HWB3"/>
<dbReference type="InterPro" id="IPR002346">
    <property type="entry name" value="Mopterin_DH_FAD-bd"/>
</dbReference>
<dbReference type="InterPro" id="IPR036683">
    <property type="entry name" value="CO_DH_flav_C_dom_sf"/>
</dbReference>
<dbReference type="Gene3D" id="3.30.465.10">
    <property type="match status" value="1"/>
</dbReference>
<keyword evidence="3" id="KW-0560">Oxidoreductase</keyword>
<dbReference type="InterPro" id="IPR016169">
    <property type="entry name" value="FAD-bd_PCMH_sub2"/>
</dbReference>
<dbReference type="SMART" id="SM01092">
    <property type="entry name" value="CO_deh_flav_C"/>
    <property type="match status" value="1"/>
</dbReference>
<dbReference type="Gene3D" id="3.30.43.10">
    <property type="entry name" value="Uridine Diphospho-n-acetylenolpyruvylglucosamine Reductase, domain 2"/>
    <property type="match status" value="1"/>
</dbReference>
<dbReference type="InterPro" id="IPR036318">
    <property type="entry name" value="FAD-bd_PCMH-like_sf"/>
</dbReference>
<dbReference type="GO" id="GO:0071949">
    <property type="term" value="F:FAD binding"/>
    <property type="evidence" value="ECO:0007669"/>
    <property type="project" value="InterPro"/>
</dbReference>
<dbReference type="InterPro" id="IPR016166">
    <property type="entry name" value="FAD-bd_PCMH"/>
</dbReference>
<evidence type="ECO:0000313" key="5">
    <source>
        <dbReference type="EMBL" id="CAB4921250.1"/>
    </source>
</evidence>
<dbReference type="Gene3D" id="3.30.390.50">
    <property type="entry name" value="CO dehydrogenase flavoprotein, C-terminal domain"/>
    <property type="match status" value="1"/>
</dbReference>
<dbReference type="InterPro" id="IPR005107">
    <property type="entry name" value="CO_DH_flav_C"/>
</dbReference>
<evidence type="ECO:0000259" key="4">
    <source>
        <dbReference type="PROSITE" id="PS51387"/>
    </source>
</evidence>
<sequence length="291" mass="29966">MKPAPFGYADPTSLDEALTLLTEDGAKVLAGGQSLLPLLSMRLASPATLVDINRIPGLDSVVVTPSGDDAGVRVGALVRHVELLHHAEAAQVQPLLARATSNVAHPAIRNRGTTVGSIAHADPSGEMTSVLALTGGSVTVATPAGSSAVGWADFFVGPLETSVHGPAVVTEAFFPALPPRTGTAFEEVSRRKGDYAVCGAGVTVTLDEDSRVTSARASYISVGLVPEVHDLTDAVVGQSVDSADWAAAGALARTLVDPDGDLHASADYRRLLVGVLTERTLARAAQEAQNR</sequence>
<evidence type="ECO:0000256" key="3">
    <source>
        <dbReference type="ARBA" id="ARBA00023002"/>
    </source>
</evidence>
<dbReference type="Pfam" id="PF00941">
    <property type="entry name" value="FAD_binding_5"/>
    <property type="match status" value="1"/>
</dbReference>
<dbReference type="PROSITE" id="PS51387">
    <property type="entry name" value="FAD_PCMH"/>
    <property type="match status" value="1"/>
</dbReference>
<dbReference type="InterPro" id="IPR016167">
    <property type="entry name" value="FAD-bd_PCMH_sub1"/>
</dbReference>
<keyword evidence="1" id="KW-0285">Flavoprotein</keyword>
<dbReference type="Pfam" id="PF03450">
    <property type="entry name" value="CO_deh_flav_C"/>
    <property type="match status" value="1"/>
</dbReference>
<dbReference type="GO" id="GO:0016491">
    <property type="term" value="F:oxidoreductase activity"/>
    <property type="evidence" value="ECO:0007669"/>
    <property type="project" value="UniProtKB-KW"/>
</dbReference>
<reference evidence="5" key="1">
    <citation type="submission" date="2020-05" db="EMBL/GenBank/DDBJ databases">
        <authorList>
            <person name="Chiriac C."/>
            <person name="Salcher M."/>
            <person name="Ghai R."/>
            <person name="Kavagutti S V."/>
        </authorList>
    </citation>
    <scope>NUCLEOTIDE SEQUENCE</scope>
</reference>
<dbReference type="SUPFAM" id="SSF55447">
    <property type="entry name" value="CO dehydrogenase flavoprotein C-terminal domain-like"/>
    <property type="match status" value="1"/>
</dbReference>
<keyword evidence="2" id="KW-0274">FAD</keyword>
<dbReference type="PANTHER" id="PTHR42659:SF2">
    <property type="entry name" value="XANTHINE DEHYDROGENASE SUBUNIT C-RELATED"/>
    <property type="match status" value="1"/>
</dbReference>
<evidence type="ECO:0000256" key="1">
    <source>
        <dbReference type="ARBA" id="ARBA00022630"/>
    </source>
</evidence>
<dbReference type="SUPFAM" id="SSF56176">
    <property type="entry name" value="FAD-binding/transporter-associated domain-like"/>
    <property type="match status" value="1"/>
</dbReference>
<accession>A0A6J7HWB3</accession>